<name>A0A8J7QYQ5_9HYPH</name>
<dbReference type="EMBL" id="JAGIYY010000002">
    <property type="protein sequence ID" value="MBP0438425.1"/>
    <property type="molecule type" value="Genomic_DNA"/>
</dbReference>
<accession>A0A8J7QYQ5</accession>
<comment type="caution">
    <text evidence="1">The sequence shown here is derived from an EMBL/GenBank/DDBJ whole genome shotgun (WGS) entry which is preliminary data.</text>
</comment>
<gene>
    <name evidence="1" type="ORF">J5Y06_07170</name>
</gene>
<protein>
    <submittedName>
        <fullName evidence="1">Uncharacterized protein</fullName>
    </submittedName>
</protein>
<organism evidence="1 2">
    <name type="scientific">Tianweitania sediminis</name>
    <dbReference type="NCBI Taxonomy" id="1502156"/>
    <lineage>
        <taxon>Bacteria</taxon>
        <taxon>Pseudomonadati</taxon>
        <taxon>Pseudomonadota</taxon>
        <taxon>Alphaproteobacteria</taxon>
        <taxon>Hyphomicrobiales</taxon>
        <taxon>Phyllobacteriaceae</taxon>
        <taxon>Tianweitania</taxon>
    </lineage>
</organism>
<keyword evidence="2" id="KW-1185">Reference proteome</keyword>
<evidence type="ECO:0000313" key="2">
    <source>
        <dbReference type="Proteomes" id="UP000666240"/>
    </source>
</evidence>
<evidence type="ECO:0000313" key="1">
    <source>
        <dbReference type="EMBL" id="MBP0438425.1"/>
    </source>
</evidence>
<dbReference type="Proteomes" id="UP000666240">
    <property type="component" value="Unassembled WGS sequence"/>
</dbReference>
<reference evidence="1" key="1">
    <citation type="submission" date="2021-03" db="EMBL/GenBank/DDBJ databases">
        <title>Genome sequencing and assembly of Tianweitania sediminis.</title>
        <authorList>
            <person name="Chhetri G."/>
        </authorList>
    </citation>
    <scope>NUCLEOTIDE SEQUENCE</scope>
    <source>
        <strain evidence="1">Z8</strain>
    </source>
</reference>
<proteinExistence type="predicted"/>
<dbReference type="AlphaFoldDB" id="A0A8J7QYQ5"/>
<sequence length="57" mass="6108">MPRVRFLSDFDFKPSAQVTVAYKAGTEKLVKAVCAEKAIAAGKAEEIKPKAKPADGE</sequence>
<dbReference type="RefSeq" id="WP_209334470.1">
    <property type="nucleotide sequence ID" value="NZ_JAGIYY010000002.1"/>
</dbReference>